<dbReference type="Proteomes" id="UP000189670">
    <property type="component" value="Unassembled WGS sequence"/>
</dbReference>
<dbReference type="SUPFAM" id="SSF50939">
    <property type="entry name" value="Sialidases"/>
    <property type="match status" value="1"/>
</dbReference>
<gene>
    <name evidence="1" type="ORF">OMM_01525</name>
</gene>
<protein>
    <recommendedName>
        <fullName evidence="3">LamG-like jellyroll fold domain-containing protein</fullName>
    </recommendedName>
</protein>
<dbReference type="Gene3D" id="2.60.120.200">
    <property type="match status" value="2"/>
</dbReference>
<dbReference type="PANTHER" id="PTHR42535">
    <property type="entry name" value="OOKINETE PROTEIN, PUTATIVE-RELATED"/>
    <property type="match status" value="1"/>
</dbReference>
<evidence type="ECO:0000313" key="2">
    <source>
        <dbReference type="Proteomes" id="UP000189670"/>
    </source>
</evidence>
<dbReference type="InterPro" id="IPR036278">
    <property type="entry name" value="Sialidase_sf"/>
</dbReference>
<dbReference type="InterPro" id="IPR013320">
    <property type="entry name" value="ConA-like_dom_sf"/>
</dbReference>
<comment type="caution">
    <text evidence="1">The sequence shown here is derived from an EMBL/GenBank/DDBJ whole genome shotgun (WGS) entry which is preliminary data.</text>
</comment>
<proteinExistence type="predicted"/>
<accession>A0A1V1PD21</accession>
<dbReference type="Pfam" id="PF13385">
    <property type="entry name" value="Laminin_G_3"/>
    <property type="match status" value="2"/>
</dbReference>
<dbReference type="PANTHER" id="PTHR42535:SF2">
    <property type="entry name" value="CHROMOSOME UNDETERMINED SCAFFOLD_146, WHOLE GENOME SHOTGUN SEQUENCE"/>
    <property type="match status" value="1"/>
</dbReference>
<dbReference type="EMBL" id="ATBP01000123">
    <property type="protein sequence ID" value="ETR72674.1"/>
    <property type="molecule type" value="Genomic_DNA"/>
</dbReference>
<reference evidence="2" key="1">
    <citation type="submission" date="2012-11" db="EMBL/GenBank/DDBJ databases">
        <authorList>
            <person name="Lucero-Rivera Y.E."/>
            <person name="Tovar-Ramirez D."/>
        </authorList>
    </citation>
    <scope>NUCLEOTIDE SEQUENCE [LARGE SCALE GENOMIC DNA]</scope>
    <source>
        <strain evidence="2">Araruama</strain>
    </source>
</reference>
<name>A0A1V1PD21_9BACT</name>
<dbReference type="SUPFAM" id="SSF49899">
    <property type="entry name" value="Concanavalin A-like lectins/glucanases"/>
    <property type="match status" value="2"/>
</dbReference>
<sequence length="1506" mass="168080">MLWLIFINCQGGWMINKKTINNGMNFMNSIIKLITISFIIICTFSPVNAGIYDGLVAWYPFDGDAKDVSGNGNHGKVNGAILTEDRYGMYNNAYSFDGVNNFINLTHQNINLYNNTGYTHSLWIKVQQLKLTGIISSHNGTSNYYHGLNLTKEGKLYLVMQNASENKWFSWATQTSCIIEKEWLHIVVVWENNGAISKDVRIYVNGISIGLKYNVHSGSYDKTFTPKYVSNDNIGSAFARRNEDTPGYYFSGELDDIRIYNKALSADNIKNLYSTNDSYSESIINLLDNGLVAHYEFDNNTNDSSGNGFHGNINGTISYIDGIIGSSAFFDGKTTLTSIKYDENIIPFGTASRSISVWVKMQKGMDSNDDQYITGYGEAASNKMFAIQYGLGDSYNYGVWLFGCDNDLSCNKSGDIGKANYIKNSYYHIVTTYNKLDNSLNLFINGNLSESKITSSILTTKSNIYIGGCSALDSKYFFNGYIDDLRIYDRALSQTEINALYSLGTSQINNNIIDQNTETESTISLTDITAAGGFSQRLYAVGGNTIYASKNSSMDKFISVCQVESNLKAIEPYYDGFVAIGDSGLFIDCEKNYDHLAYELNDIAGDSRYEVVAVGNKGIILYLDLGASDYKVIESGTNSDLTAIIFEEPHKYFACSSGGEFLFSADGTDWIKETISDKHFTSIAKEGNTIILTGKNGVIYFSKDIGKNFEKAVSNTTDDFLKISYIKDRFVAVTETGLYTSKEGDEWFQDSAKFNEQKIQGLYVGYPSWGQPVLYIMTDEGIRDFSKFNNIEDGAISTARLGGVNFQFEKSKIKFKNGGVESFDIAPNDTMHIFDYENKIAKIVFNGIPDFKLYTDSTTISEDIFNKKQECIVISGDNSTLYFQLKDEQYTPISKGDFWLKDGKVFERPASESSPEEFEEALNELIDTYVKNIYESIIYNNAPETLKNYLPTPLMVKEILINFLTYLKALRFNTSITYNQLLCDSNKAFSPLYMTCPFFRQLYLDTQDSKIYLKDAYLLGPTFISDLFKKKGKPILASKFEYVIDKQFLTGKIQDFQMNVGPFQVASKKATVKSDLSIPEANDELMIDEATFAIEKMLRNFRKINKNKSFTYGSKVAGVCASLGTFEVTQEYTEYFHTKKENLGKHPGIYAFASVGSINYPIFIAIAGLTDKGGNHIFYTTTMKIKSTNIKRKKRALQPIGDIINDSFSATGDEASVLIDLASSNNAITLTTPSGKEINSNSPNSDKVTIDKSDGIYTVISINDPEAGVYSLLYVHTGDENVTIFGGNNTPDATISLNGTSISYSLTDVENETINYQLELVNADDIAVFNLESGETKEGGHFTYELGNIVFAKRPKETSLKAITKFDMSDRVLFVDLEKYKTDNNLQKVDDVMVDDENVLNAYHGYVSGNEELRIDIIHTGVSEISIIGTNNQGNKVRYSYIVEVQSSLAGDIDGNAELNLKDVILLLQICAGLENPVFYSQFSDVNGNNSVDLAEGIYVLQHIIY</sequence>
<evidence type="ECO:0000313" key="1">
    <source>
        <dbReference type="EMBL" id="ETR72674.1"/>
    </source>
</evidence>
<organism evidence="1 2">
    <name type="scientific">Candidatus Magnetoglobus multicellularis str. Araruama</name>
    <dbReference type="NCBI Taxonomy" id="890399"/>
    <lineage>
        <taxon>Bacteria</taxon>
        <taxon>Pseudomonadati</taxon>
        <taxon>Thermodesulfobacteriota</taxon>
        <taxon>Desulfobacteria</taxon>
        <taxon>Desulfobacterales</taxon>
        <taxon>Desulfobacteraceae</taxon>
        <taxon>Candidatus Magnetoglobus</taxon>
    </lineage>
</organism>
<evidence type="ECO:0008006" key="3">
    <source>
        <dbReference type="Google" id="ProtNLM"/>
    </source>
</evidence>